<feature type="domain" description="SWIM-type" evidence="2">
    <location>
        <begin position="60"/>
        <end position="108"/>
    </location>
</feature>
<keyword evidence="1" id="KW-0862">Zinc</keyword>
<accession>A0A9R1CVD3</accession>
<protein>
    <submittedName>
        <fullName evidence="3">SWIM zinc finger family protein</fullName>
    </submittedName>
</protein>
<comment type="caution">
    <text evidence="3">The sequence shown here is derived from an EMBL/GenBank/DDBJ whole genome shotgun (WGS) entry which is preliminary data.</text>
</comment>
<organism evidence="3 4">
    <name type="scientific">Natronomonas aquatica</name>
    <dbReference type="NCBI Taxonomy" id="2841590"/>
    <lineage>
        <taxon>Archaea</taxon>
        <taxon>Methanobacteriati</taxon>
        <taxon>Methanobacteriota</taxon>
        <taxon>Stenosarchaea group</taxon>
        <taxon>Halobacteria</taxon>
        <taxon>Halobacteriales</taxon>
        <taxon>Natronomonadaceae</taxon>
        <taxon>Natronomonas</taxon>
    </lineage>
</organism>
<dbReference type="GO" id="GO:0008270">
    <property type="term" value="F:zinc ion binding"/>
    <property type="evidence" value="ECO:0007669"/>
    <property type="project" value="UniProtKB-KW"/>
</dbReference>
<name>A0A9R1CVD3_9EURY</name>
<evidence type="ECO:0000313" key="3">
    <source>
        <dbReference type="EMBL" id="MCQ4334314.1"/>
    </source>
</evidence>
<dbReference type="InterPro" id="IPR007527">
    <property type="entry name" value="Znf_SWIM"/>
</dbReference>
<reference evidence="3" key="1">
    <citation type="journal article" date="2023" name="Front. Microbiol.">
        <title>Genomic-based phylogenetic and metabolic analyses of the genus Natronomonas, and description of Natronomonas aquatica sp. nov.</title>
        <authorList>
            <person name="Garcia-Roldan A."/>
            <person name="Duran-Viseras A."/>
            <person name="de la Haba R.R."/>
            <person name="Corral P."/>
            <person name="Sanchez-Porro C."/>
            <person name="Ventosa A."/>
        </authorList>
    </citation>
    <scope>NUCLEOTIDE SEQUENCE</scope>
    <source>
        <strain evidence="3">F2-12</strain>
    </source>
</reference>
<keyword evidence="1" id="KW-0479">Metal-binding</keyword>
<sequence>MRPLLEQGARVASIGPEAMQNEYSAALERAVTEDCIDVEKRDVRALTEYMSTLPFGGSLYSVTTESGSEYLVDLLEGRCTCPDYEYNLPTDDGREWCKHLSRVAFATGERAIPEWVNPEVVDPQLGGHTKTTVRDGLLTHSPLSRSDSDATTTAADMLQTDGGIASISDDSDVCANGSEHCDGPDGDGLPCFECYEVDE</sequence>
<gene>
    <name evidence="3" type="ORF">KM295_12675</name>
</gene>
<keyword evidence="1" id="KW-0863">Zinc-finger</keyword>
<dbReference type="EMBL" id="JAHLKM010000022">
    <property type="protein sequence ID" value="MCQ4334314.1"/>
    <property type="molecule type" value="Genomic_DNA"/>
</dbReference>
<dbReference type="Proteomes" id="UP001139494">
    <property type="component" value="Unassembled WGS sequence"/>
</dbReference>
<keyword evidence="4" id="KW-1185">Reference proteome</keyword>
<dbReference type="PROSITE" id="PS50966">
    <property type="entry name" value="ZF_SWIM"/>
    <property type="match status" value="1"/>
</dbReference>
<dbReference type="AlphaFoldDB" id="A0A9R1CVD3"/>
<evidence type="ECO:0000313" key="4">
    <source>
        <dbReference type="Proteomes" id="UP001139494"/>
    </source>
</evidence>
<evidence type="ECO:0000259" key="2">
    <source>
        <dbReference type="PROSITE" id="PS50966"/>
    </source>
</evidence>
<proteinExistence type="predicted"/>
<dbReference type="Pfam" id="PF04434">
    <property type="entry name" value="SWIM"/>
    <property type="match status" value="1"/>
</dbReference>
<evidence type="ECO:0000256" key="1">
    <source>
        <dbReference type="PROSITE-ProRule" id="PRU00325"/>
    </source>
</evidence>